<comment type="caution">
    <text evidence="2">The sequence shown here is derived from an EMBL/GenBank/DDBJ whole genome shotgun (WGS) entry which is preliminary data.</text>
</comment>
<feature type="compositionally biased region" description="Basic and acidic residues" evidence="1">
    <location>
        <begin position="15"/>
        <end position="32"/>
    </location>
</feature>
<dbReference type="EMBL" id="JAAWVN010009681">
    <property type="protein sequence ID" value="MBN3290799.1"/>
    <property type="molecule type" value="Genomic_DNA"/>
</dbReference>
<dbReference type="Proteomes" id="UP001166052">
    <property type="component" value="Unassembled WGS sequence"/>
</dbReference>
<keyword evidence="3" id="KW-1185">Reference proteome</keyword>
<feature type="region of interest" description="Disordered" evidence="1">
    <location>
        <begin position="15"/>
        <end position="36"/>
    </location>
</feature>
<protein>
    <submittedName>
        <fullName evidence="2">RSRC1 protein</fullName>
    </submittedName>
</protein>
<dbReference type="InterPro" id="IPR034604">
    <property type="entry name" value="SRRP53"/>
</dbReference>
<proteinExistence type="predicted"/>
<dbReference type="PANTHER" id="PTHR31968">
    <property type="entry name" value="SERINE/ARGININE-RELATED PROTEIN 53"/>
    <property type="match status" value="1"/>
</dbReference>
<evidence type="ECO:0000256" key="1">
    <source>
        <dbReference type="SAM" id="MobiDB-lite"/>
    </source>
</evidence>
<gene>
    <name evidence="2" type="primary">Rsrc1</name>
    <name evidence="2" type="ORF">GTO92_0017528</name>
</gene>
<feature type="non-terminal residue" evidence="2">
    <location>
        <position position="140"/>
    </location>
</feature>
<evidence type="ECO:0000313" key="3">
    <source>
        <dbReference type="Proteomes" id="UP001166052"/>
    </source>
</evidence>
<feature type="non-terminal residue" evidence="2">
    <location>
        <position position="1"/>
    </location>
</feature>
<organism evidence="2 3">
    <name type="scientific">Polypterus senegalus</name>
    <name type="common">Senegal bichir</name>
    <dbReference type="NCBI Taxonomy" id="55291"/>
    <lineage>
        <taxon>Eukaryota</taxon>
        <taxon>Metazoa</taxon>
        <taxon>Chordata</taxon>
        <taxon>Craniata</taxon>
        <taxon>Vertebrata</taxon>
        <taxon>Euteleostomi</taxon>
        <taxon>Actinopterygii</taxon>
        <taxon>Polypteriformes</taxon>
        <taxon>Polypteridae</taxon>
        <taxon>Polypterus</taxon>
    </lineage>
</organism>
<accession>A0ABS2YVI6</accession>
<evidence type="ECO:0000313" key="2">
    <source>
        <dbReference type="EMBL" id="MBN3290799.1"/>
    </source>
</evidence>
<sequence>MQMVLQAAARTDEVLKAKEKKEEEAKKKKEEEQTTLADQVKRVKEIEDIESDSFVSQTFKSSRETKKSAESTEVKQDLKSLDLSVLLQKQDLTIPTMIQYQEDDDLAHPSLFIDKDEAEARWIKRLTTLRQERLMGSPVF</sequence>
<dbReference type="PANTHER" id="PTHR31968:SF4">
    <property type="entry name" value="SERINE_ARGININE-RELATED PROTEIN 53"/>
    <property type="match status" value="1"/>
</dbReference>
<reference evidence="2" key="1">
    <citation type="journal article" date="2021" name="Cell">
        <title>Tracing the genetic footprints of vertebrate landing in non-teleost ray-finned fishes.</title>
        <authorList>
            <person name="Bi X."/>
            <person name="Wang K."/>
            <person name="Yang L."/>
            <person name="Pan H."/>
            <person name="Jiang H."/>
            <person name="Wei Q."/>
            <person name="Fang M."/>
            <person name="Yu H."/>
            <person name="Zhu C."/>
            <person name="Cai Y."/>
            <person name="He Y."/>
            <person name="Gan X."/>
            <person name="Zeng H."/>
            <person name="Yu D."/>
            <person name="Zhu Y."/>
            <person name="Jiang H."/>
            <person name="Qiu Q."/>
            <person name="Yang H."/>
            <person name="Zhang Y.E."/>
            <person name="Wang W."/>
            <person name="Zhu M."/>
            <person name="He S."/>
            <person name="Zhang G."/>
        </authorList>
    </citation>
    <scope>NUCLEOTIDE SEQUENCE</scope>
    <source>
        <strain evidence="2">Bchr_001</strain>
    </source>
</reference>
<name>A0ABS2YVI6_POLSE</name>